<evidence type="ECO:0008006" key="4">
    <source>
        <dbReference type="Google" id="ProtNLM"/>
    </source>
</evidence>
<organism evidence="2 3">
    <name type="scientific">Candidatus Methanofastidiosum methylothiophilum</name>
    <dbReference type="NCBI Taxonomy" id="1705564"/>
    <lineage>
        <taxon>Archaea</taxon>
        <taxon>Methanobacteriati</taxon>
        <taxon>Methanobacteriota</taxon>
        <taxon>Stenosarchaea group</taxon>
        <taxon>Candidatus Methanofastidiosia</taxon>
        <taxon>Candidatus Methanofastidiosales</taxon>
        <taxon>Candidatus Methanofastidiosaceae</taxon>
        <taxon>Candidatus Methanofastidiosum</taxon>
    </lineage>
</organism>
<name>A0A150J9M2_9EURY</name>
<comment type="caution">
    <text evidence="2">The sequence shown here is derived from an EMBL/GenBank/DDBJ whole genome shotgun (WGS) entry which is preliminary data.</text>
</comment>
<evidence type="ECO:0000256" key="1">
    <source>
        <dbReference type="SAM" id="Coils"/>
    </source>
</evidence>
<proteinExistence type="predicted"/>
<evidence type="ECO:0000313" key="2">
    <source>
        <dbReference type="EMBL" id="KYC53896.1"/>
    </source>
</evidence>
<dbReference type="Proteomes" id="UP000075398">
    <property type="component" value="Unassembled WGS sequence"/>
</dbReference>
<feature type="coiled-coil region" evidence="1">
    <location>
        <begin position="66"/>
        <end position="132"/>
    </location>
</feature>
<reference evidence="2 3" key="1">
    <citation type="journal article" date="2016" name="ISME J.">
        <title>Chasing the elusive Euryarchaeota class WSA2: genomes reveal a uniquely fastidious methyl-reducing methanogen.</title>
        <authorList>
            <person name="Nobu M.K."/>
            <person name="Narihiro T."/>
            <person name="Kuroda K."/>
            <person name="Mei R."/>
            <person name="Liu W.T."/>
        </authorList>
    </citation>
    <scope>NUCLEOTIDE SEQUENCE [LARGE SCALE GENOMIC DNA]</scope>
    <source>
        <strain evidence="2">U1lsi0528_Bin055</strain>
    </source>
</reference>
<dbReference type="EMBL" id="LNGC01000001">
    <property type="protein sequence ID" value="KYC53896.1"/>
    <property type="molecule type" value="Genomic_DNA"/>
</dbReference>
<keyword evidence="1" id="KW-0175">Coiled coil</keyword>
<protein>
    <recommendedName>
        <fullName evidence="4">Chromosome partition protein Smc</fullName>
    </recommendedName>
</protein>
<evidence type="ECO:0000313" key="3">
    <source>
        <dbReference type="Proteomes" id="UP000075398"/>
    </source>
</evidence>
<dbReference type="AlphaFoldDB" id="A0A150J9M2"/>
<accession>A0A150J9M2</accession>
<gene>
    <name evidence="2" type="ORF">AMQ22_00096</name>
</gene>
<sequence length="133" mass="15447">MLAEDKGYSEKSMRVSKDTKDKLDELIKVKTGTHEALTRRGRKGESYNSIIQKLLKKNVIVEGVDLEKEGKRCKELEVENKKLKAKIKEMKTKQNKTITELLEHNKKNTMENKRLKEENREYKEALGIADKKG</sequence>